<feature type="domain" description="Flagellin N-terminal" evidence="5">
    <location>
        <begin position="5"/>
        <end position="136"/>
    </location>
</feature>
<name>A0A7W8CSR0_9BACL</name>
<evidence type="ECO:0000256" key="4">
    <source>
        <dbReference type="SAM" id="MobiDB-lite"/>
    </source>
</evidence>
<sequence>MRVTQQMLHQNSVRHMNQNLSRFEKTNSQVSTGKMIERPSDNPNGVSKAMSMKSSIAANEQYARNTDEAKLWLDETDQTISSMTSVMHRVRELAVHASNGTINDSDRDVIASELEELSTQMSQFAQAKVNGQALFGADKKFTISDGLSIKANASAAEVLGDTMAVLENLAAAVKAGNGIDLDAIDGGMERMLGAQADIGARTNRVEATENRLKDHTFELKTAVSKIEDVDYAEAIIRLKSEESIYQASLSASSKIIQQSLMDFLR</sequence>
<dbReference type="PANTHER" id="PTHR42792:SF1">
    <property type="entry name" value="FLAGELLAR HOOK-ASSOCIATED PROTEIN 3"/>
    <property type="match status" value="1"/>
</dbReference>
<dbReference type="NCBIfam" id="TIGR02550">
    <property type="entry name" value="flagell_flgL"/>
    <property type="match status" value="1"/>
</dbReference>
<evidence type="ECO:0000256" key="3">
    <source>
        <dbReference type="ARBA" id="ARBA00023143"/>
    </source>
</evidence>
<keyword evidence="8" id="KW-1185">Reference proteome</keyword>
<keyword evidence="7" id="KW-0969">Cilium</keyword>
<dbReference type="AlphaFoldDB" id="A0A7W8CSR0"/>
<dbReference type="Gene3D" id="1.20.1330.10">
    <property type="entry name" value="f41 fragment of flagellin, N-terminal domain"/>
    <property type="match status" value="1"/>
</dbReference>
<dbReference type="Pfam" id="PF00700">
    <property type="entry name" value="Flagellin_C"/>
    <property type="match status" value="1"/>
</dbReference>
<dbReference type="PANTHER" id="PTHR42792">
    <property type="entry name" value="FLAGELLIN"/>
    <property type="match status" value="1"/>
</dbReference>
<evidence type="ECO:0000313" key="7">
    <source>
        <dbReference type="EMBL" id="MBB5179315.1"/>
    </source>
</evidence>
<evidence type="ECO:0000259" key="6">
    <source>
        <dbReference type="Pfam" id="PF00700"/>
    </source>
</evidence>
<keyword evidence="7" id="KW-0966">Cell projection</keyword>
<dbReference type="EMBL" id="JACHHE010000002">
    <property type="protein sequence ID" value="MBB5179315.1"/>
    <property type="molecule type" value="Genomic_DNA"/>
</dbReference>
<gene>
    <name evidence="7" type="ORF">HNQ44_000739</name>
</gene>
<dbReference type="InterPro" id="IPR001029">
    <property type="entry name" value="Flagellin_N"/>
</dbReference>
<dbReference type="GO" id="GO:0009424">
    <property type="term" value="C:bacterial-type flagellum hook"/>
    <property type="evidence" value="ECO:0007669"/>
    <property type="project" value="InterPro"/>
</dbReference>
<dbReference type="GO" id="GO:0071973">
    <property type="term" value="P:bacterial-type flagellum-dependent cell motility"/>
    <property type="evidence" value="ECO:0007669"/>
    <property type="project" value="InterPro"/>
</dbReference>
<protein>
    <submittedName>
        <fullName evidence="7">Flagellar hook-associated protein 3 FlgL</fullName>
    </submittedName>
</protein>
<organism evidence="7 8">
    <name type="scientific">Planococcus koreensis</name>
    <dbReference type="NCBI Taxonomy" id="112331"/>
    <lineage>
        <taxon>Bacteria</taxon>
        <taxon>Bacillati</taxon>
        <taxon>Bacillota</taxon>
        <taxon>Bacilli</taxon>
        <taxon>Bacillales</taxon>
        <taxon>Caryophanaceae</taxon>
        <taxon>Planococcus</taxon>
    </lineage>
</organism>
<dbReference type="Proteomes" id="UP000525923">
    <property type="component" value="Unassembled WGS sequence"/>
</dbReference>
<keyword evidence="3" id="KW-0975">Bacterial flagellum</keyword>
<keyword evidence="7" id="KW-0282">Flagellum</keyword>
<accession>A0A7W8CSR0</accession>
<dbReference type="InterPro" id="IPR046358">
    <property type="entry name" value="Flagellin_C"/>
</dbReference>
<feature type="domain" description="Flagellin C-terminal" evidence="6">
    <location>
        <begin position="181"/>
        <end position="264"/>
    </location>
</feature>
<evidence type="ECO:0000256" key="1">
    <source>
        <dbReference type="ARBA" id="ARBA00004365"/>
    </source>
</evidence>
<evidence type="ECO:0000313" key="8">
    <source>
        <dbReference type="Proteomes" id="UP000525923"/>
    </source>
</evidence>
<comment type="similarity">
    <text evidence="2">Belongs to the bacterial flagellin family.</text>
</comment>
<dbReference type="RefSeq" id="WP_135504707.1">
    <property type="nucleotide sequence ID" value="NZ_JACHHE010000002.1"/>
</dbReference>
<comment type="subcellular location">
    <subcellularLocation>
        <location evidence="1">Bacterial flagellum</location>
    </subcellularLocation>
</comment>
<dbReference type="SUPFAM" id="SSF64518">
    <property type="entry name" value="Phase 1 flagellin"/>
    <property type="match status" value="1"/>
</dbReference>
<dbReference type="InterPro" id="IPR013384">
    <property type="entry name" value="Flagell_FlgL"/>
</dbReference>
<dbReference type="InterPro" id="IPR001492">
    <property type="entry name" value="Flagellin"/>
</dbReference>
<feature type="region of interest" description="Disordered" evidence="4">
    <location>
        <begin position="27"/>
        <end position="46"/>
    </location>
</feature>
<dbReference type="OrthoDB" id="9758307at2"/>
<comment type="caution">
    <text evidence="7">The sequence shown here is derived from an EMBL/GenBank/DDBJ whole genome shotgun (WGS) entry which is preliminary data.</text>
</comment>
<dbReference type="GO" id="GO:0005198">
    <property type="term" value="F:structural molecule activity"/>
    <property type="evidence" value="ECO:0007669"/>
    <property type="project" value="InterPro"/>
</dbReference>
<evidence type="ECO:0000256" key="2">
    <source>
        <dbReference type="ARBA" id="ARBA00005709"/>
    </source>
</evidence>
<reference evidence="7 8" key="1">
    <citation type="submission" date="2020-08" db="EMBL/GenBank/DDBJ databases">
        <title>Genomic Encyclopedia of Type Strains, Phase IV (KMG-IV): sequencing the most valuable type-strain genomes for metagenomic binning, comparative biology and taxonomic classification.</title>
        <authorList>
            <person name="Goeker M."/>
        </authorList>
    </citation>
    <scope>NUCLEOTIDE SEQUENCE [LARGE SCALE GENOMIC DNA]</scope>
    <source>
        <strain evidence="7 8">DSM 15895</strain>
    </source>
</reference>
<proteinExistence type="inferred from homology"/>
<evidence type="ECO:0000259" key="5">
    <source>
        <dbReference type="Pfam" id="PF00669"/>
    </source>
</evidence>
<dbReference type="Pfam" id="PF00669">
    <property type="entry name" value="Flagellin_N"/>
    <property type="match status" value="1"/>
</dbReference>